<evidence type="ECO:0000313" key="1">
    <source>
        <dbReference type="EMBL" id="KIS22040.1"/>
    </source>
</evidence>
<proteinExistence type="predicted"/>
<dbReference type="PATRIC" id="fig|1379739.3.peg.3646"/>
<gene>
    <name evidence="1" type="ORF">N495_16250</name>
</gene>
<dbReference type="RefSeq" id="WP_043032510.1">
    <property type="nucleotide sequence ID" value="NZ_JXSU01000008.1"/>
</dbReference>
<protein>
    <submittedName>
        <fullName evidence="1">Uncharacterized protein</fullName>
    </submittedName>
</protein>
<dbReference type="Proteomes" id="UP000032250">
    <property type="component" value="Unassembled WGS sequence"/>
</dbReference>
<reference evidence="1 2" key="1">
    <citation type="submission" date="2014-06" db="EMBL/GenBank/DDBJ databases">
        <title>Genome characterization of distinct group I Clostridium botulinum lineages.</title>
        <authorList>
            <person name="Giordani F."/>
            <person name="Anselmo A."/>
            <person name="Fillo S."/>
            <person name="Palozzi A.M."/>
            <person name="Fortunato A."/>
            <person name="Gentile B."/>
            <person name="Ciammaruconi A."/>
            <person name="Anniballi F."/>
            <person name="De Medici D."/>
            <person name="Lista F."/>
        </authorList>
    </citation>
    <scope>NUCLEOTIDE SEQUENCE [LARGE SCALE GENOMIC DNA]</scope>
    <source>
        <strain evidence="1 2">B2 450</strain>
    </source>
</reference>
<dbReference type="HOGENOM" id="CLU_2768454_0_0_9"/>
<organism evidence="1 2">
    <name type="scientific">Clostridium botulinum B2 450</name>
    <dbReference type="NCBI Taxonomy" id="1379739"/>
    <lineage>
        <taxon>Bacteria</taxon>
        <taxon>Bacillati</taxon>
        <taxon>Bacillota</taxon>
        <taxon>Clostridia</taxon>
        <taxon>Eubacteriales</taxon>
        <taxon>Clostridiaceae</taxon>
        <taxon>Clostridium</taxon>
    </lineage>
</organism>
<name>A0A0D1BPB5_CLOBO</name>
<dbReference type="AlphaFoldDB" id="A0A0D1BPB5"/>
<dbReference type="OrthoDB" id="2088010at2"/>
<sequence>MKIGELEMCCGNCSMIDHCGEPYSDVCICTESRFKNIDEDKFLQLIKTSKKESKKAKINDVHKRLLQGE</sequence>
<evidence type="ECO:0000313" key="2">
    <source>
        <dbReference type="Proteomes" id="UP000032250"/>
    </source>
</evidence>
<accession>A0A0D1BPB5</accession>
<dbReference type="EMBL" id="JXSU01000008">
    <property type="protein sequence ID" value="KIS22040.1"/>
    <property type="molecule type" value="Genomic_DNA"/>
</dbReference>
<comment type="caution">
    <text evidence="1">The sequence shown here is derived from an EMBL/GenBank/DDBJ whole genome shotgun (WGS) entry which is preliminary data.</text>
</comment>